<keyword evidence="2" id="KW-1185">Reference proteome</keyword>
<protein>
    <submittedName>
        <fullName evidence="1">YkgJ family cysteine cluster protein</fullName>
    </submittedName>
</protein>
<name>A0AAE3GSK6_9CYAN</name>
<dbReference type="InterPro" id="IPR005358">
    <property type="entry name" value="Puta_zinc/iron-chelating_dom"/>
</dbReference>
<dbReference type="Proteomes" id="UP001204953">
    <property type="component" value="Unassembled WGS sequence"/>
</dbReference>
<dbReference type="PANTHER" id="PTHR36791:SF2">
    <property type="entry name" value="OS03G0363400 PROTEIN"/>
    <property type="match status" value="1"/>
</dbReference>
<sequence>MATWLCVKQCGACCHLEPAERPELADYLTPEELDLYLSMVGEGGWCVNFDRITRECRIYPNRPRFCRVEADIFDEMYGVEADELNDFAIECCQEQIEGVYGDRSLEMLRFNHAIGMGK</sequence>
<dbReference type="Pfam" id="PF03692">
    <property type="entry name" value="CxxCxxCC"/>
    <property type="match status" value="1"/>
</dbReference>
<dbReference type="EMBL" id="JAMZMM010000121">
    <property type="protein sequence ID" value="MCP2729504.1"/>
    <property type="molecule type" value="Genomic_DNA"/>
</dbReference>
<reference evidence="1" key="1">
    <citation type="submission" date="2022-06" db="EMBL/GenBank/DDBJ databases">
        <title>New cyanobacteria of genus Symplocastrum in benthos of Lake Baikal.</title>
        <authorList>
            <person name="Sorokovikova E."/>
            <person name="Tikhonova I."/>
            <person name="Krasnopeev A."/>
            <person name="Evseev P."/>
            <person name="Gladkikh A."/>
            <person name="Belykh O."/>
        </authorList>
    </citation>
    <scope>NUCLEOTIDE SEQUENCE</scope>
    <source>
        <strain evidence="1">BBK-W-15</strain>
    </source>
</reference>
<organism evidence="1 2">
    <name type="scientific">Limnofasciculus baicalensis BBK-W-15</name>
    <dbReference type="NCBI Taxonomy" id="2699891"/>
    <lineage>
        <taxon>Bacteria</taxon>
        <taxon>Bacillati</taxon>
        <taxon>Cyanobacteriota</taxon>
        <taxon>Cyanophyceae</taxon>
        <taxon>Coleofasciculales</taxon>
        <taxon>Coleofasciculaceae</taxon>
        <taxon>Limnofasciculus</taxon>
        <taxon>Limnofasciculus baicalensis</taxon>
    </lineage>
</organism>
<proteinExistence type="predicted"/>
<dbReference type="PANTHER" id="PTHR36791">
    <property type="entry name" value="OS03G0363400 PROTEIN"/>
    <property type="match status" value="1"/>
</dbReference>
<evidence type="ECO:0000313" key="1">
    <source>
        <dbReference type="EMBL" id="MCP2729504.1"/>
    </source>
</evidence>
<comment type="caution">
    <text evidence="1">The sequence shown here is derived from an EMBL/GenBank/DDBJ whole genome shotgun (WGS) entry which is preliminary data.</text>
</comment>
<evidence type="ECO:0000313" key="2">
    <source>
        <dbReference type="Proteomes" id="UP001204953"/>
    </source>
</evidence>
<dbReference type="RefSeq" id="WP_254012288.1">
    <property type="nucleotide sequence ID" value="NZ_JAMZMM010000121.1"/>
</dbReference>
<gene>
    <name evidence="1" type="ORF">NJ959_13690</name>
</gene>
<dbReference type="AlphaFoldDB" id="A0AAE3GSK6"/>
<accession>A0AAE3GSK6</accession>